<proteinExistence type="predicted"/>
<organism evidence="2 3">
    <name type="scientific">Dactylonectria macrodidyma</name>
    <dbReference type="NCBI Taxonomy" id="307937"/>
    <lineage>
        <taxon>Eukaryota</taxon>
        <taxon>Fungi</taxon>
        <taxon>Dikarya</taxon>
        <taxon>Ascomycota</taxon>
        <taxon>Pezizomycotina</taxon>
        <taxon>Sordariomycetes</taxon>
        <taxon>Hypocreomycetidae</taxon>
        <taxon>Hypocreales</taxon>
        <taxon>Nectriaceae</taxon>
        <taxon>Dactylonectria</taxon>
    </lineage>
</organism>
<dbReference type="OrthoDB" id="5237031at2759"/>
<comment type="caution">
    <text evidence="2">The sequence shown here is derived from an EMBL/GenBank/DDBJ whole genome shotgun (WGS) entry which is preliminary data.</text>
</comment>
<reference evidence="2" key="1">
    <citation type="journal article" date="2021" name="Nat. Commun.">
        <title>Genetic determinants of endophytism in the Arabidopsis root mycobiome.</title>
        <authorList>
            <person name="Mesny F."/>
            <person name="Miyauchi S."/>
            <person name="Thiergart T."/>
            <person name="Pickel B."/>
            <person name="Atanasova L."/>
            <person name="Karlsson M."/>
            <person name="Huettel B."/>
            <person name="Barry K.W."/>
            <person name="Haridas S."/>
            <person name="Chen C."/>
            <person name="Bauer D."/>
            <person name="Andreopoulos W."/>
            <person name="Pangilinan J."/>
            <person name="LaButti K."/>
            <person name="Riley R."/>
            <person name="Lipzen A."/>
            <person name="Clum A."/>
            <person name="Drula E."/>
            <person name="Henrissat B."/>
            <person name="Kohler A."/>
            <person name="Grigoriev I.V."/>
            <person name="Martin F.M."/>
            <person name="Hacquard S."/>
        </authorList>
    </citation>
    <scope>NUCLEOTIDE SEQUENCE</scope>
    <source>
        <strain evidence="2">MPI-CAGE-AT-0147</strain>
    </source>
</reference>
<gene>
    <name evidence="2" type="ORF">EDB81DRAFT_734599</name>
</gene>
<keyword evidence="3" id="KW-1185">Reference proteome</keyword>
<feature type="region of interest" description="Disordered" evidence="1">
    <location>
        <begin position="1"/>
        <end position="28"/>
    </location>
</feature>
<sequence>MSTTAAQLIAQHPTNPVDDPDYHSSSSKAWTKKYPPIAKLNVHTRMQGGGVHADFESAFYEEFEDDSLRLSEPANPPNYRQWRLNSEEDGINWFHTEISNIVLAAWARYPALRQTSHEKPLSETNHTQTVDVSYSVQYGTQRLPVAIGEFKRGLIQPRQWQAGALYTTQLSLSQELRGYADIYNCPQIFCFDNKNLLLLQFRAKTKSDIKSAKCEVDCWVLPRINPLGSQLRYALYRFLAQGFRRCQAMTAGDVRIYRLPPHVREFYNGRPLWKIDGNLYSKPWGHCRRVDANSGAFYWTDAEGSNALLDENGLVVVDTQGFWQSEQQQAEEAEEAQRAALWESQQQHIEGSGSAEMEDLYGPG</sequence>
<accession>A0A9P9IAS9</accession>
<dbReference type="AlphaFoldDB" id="A0A9P9IAS9"/>
<dbReference type="Proteomes" id="UP000738349">
    <property type="component" value="Unassembled WGS sequence"/>
</dbReference>
<protein>
    <submittedName>
        <fullName evidence="2">Uncharacterized protein</fullName>
    </submittedName>
</protein>
<evidence type="ECO:0000256" key="1">
    <source>
        <dbReference type="SAM" id="MobiDB-lite"/>
    </source>
</evidence>
<evidence type="ECO:0000313" key="2">
    <source>
        <dbReference type="EMBL" id="KAH7114046.1"/>
    </source>
</evidence>
<dbReference type="EMBL" id="JAGMUV010000033">
    <property type="protein sequence ID" value="KAH7114046.1"/>
    <property type="molecule type" value="Genomic_DNA"/>
</dbReference>
<name>A0A9P9IAS9_9HYPO</name>
<evidence type="ECO:0000313" key="3">
    <source>
        <dbReference type="Proteomes" id="UP000738349"/>
    </source>
</evidence>
<feature type="region of interest" description="Disordered" evidence="1">
    <location>
        <begin position="326"/>
        <end position="364"/>
    </location>
</feature>